<organism evidence="2 3">
    <name type="scientific">Marinilabilia salmonicolor</name>
    <dbReference type="NCBI Taxonomy" id="989"/>
    <lineage>
        <taxon>Bacteria</taxon>
        <taxon>Pseudomonadati</taxon>
        <taxon>Bacteroidota</taxon>
        <taxon>Bacteroidia</taxon>
        <taxon>Marinilabiliales</taxon>
        <taxon>Marinilabiliaceae</taxon>
        <taxon>Marinilabilia</taxon>
    </lineage>
</organism>
<accession>A0A368UR99</accession>
<dbReference type="Gene3D" id="3.40.50.1010">
    <property type="entry name" value="5'-nuclease"/>
    <property type="match status" value="1"/>
</dbReference>
<protein>
    <submittedName>
        <fullName evidence="2">PIN domain-containing protein</fullName>
    </submittedName>
</protein>
<proteinExistence type="predicted"/>
<keyword evidence="3" id="KW-1185">Reference proteome</keyword>
<comment type="caution">
    <text evidence="2">The sequence shown here is derived from an EMBL/GenBank/DDBJ whole genome shotgun (WGS) entry which is preliminary data.</text>
</comment>
<dbReference type="Proteomes" id="UP000252733">
    <property type="component" value="Unassembled WGS sequence"/>
</dbReference>
<dbReference type="InterPro" id="IPR002716">
    <property type="entry name" value="PIN_dom"/>
</dbReference>
<dbReference type="RefSeq" id="WP_181872090.1">
    <property type="nucleotide sequence ID" value="NZ_QPIZ01000018.1"/>
</dbReference>
<evidence type="ECO:0000259" key="1">
    <source>
        <dbReference type="Pfam" id="PF01850"/>
    </source>
</evidence>
<evidence type="ECO:0000313" key="2">
    <source>
        <dbReference type="EMBL" id="RCW31302.1"/>
    </source>
</evidence>
<name>A0A368UR99_9BACT</name>
<dbReference type="AlphaFoldDB" id="A0A368UR99"/>
<dbReference type="InterPro" id="IPR029060">
    <property type="entry name" value="PIN-like_dom_sf"/>
</dbReference>
<dbReference type="SUPFAM" id="SSF88723">
    <property type="entry name" value="PIN domain-like"/>
    <property type="match status" value="1"/>
</dbReference>
<gene>
    <name evidence="2" type="ORF">DFO77_11818</name>
</gene>
<dbReference type="Pfam" id="PF01850">
    <property type="entry name" value="PIN"/>
    <property type="match status" value="1"/>
</dbReference>
<reference evidence="2 3" key="1">
    <citation type="submission" date="2018-07" db="EMBL/GenBank/DDBJ databases">
        <title>Freshwater and sediment microbial communities from various areas in North America, analyzing microbe dynamics in response to fracking.</title>
        <authorList>
            <person name="Lamendella R."/>
        </authorList>
    </citation>
    <scope>NUCLEOTIDE SEQUENCE [LARGE SCALE GENOMIC DNA]</scope>
    <source>
        <strain evidence="2 3">160A</strain>
    </source>
</reference>
<dbReference type="EMBL" id="QPIZ01000018">
    <property type="protein sequence ID" value="RCW31302.1"/>
    <property type="molecule type" value="Genomic_DNA"/>
</dbReference>
<feature type="domain" description="PIN" evidence="1">
    <location>
        <begin position="20"/>
        <end position="170"/>
    </location>
</feature>
<sequence>MAANIIDIRSYSPSSSDLFLFDNNIWMYLFCPLANYNHKRQEIYSTFLQSVRTANSTIFINSMVLSEFANSYLRMDFGQWKDEVGNPDADFKRSFVGTPRYSETVEEIKVQMHSILKICERTTDSFNAVDMSHIFGHFQAIDFNDSYYLELSRINRWKMVTDDRDFAKVDNHEIEIVTYLE</sequence>
<evidence type="ECO:0000313" key="3">
    <source>
        <dbReference type="Proteomes" id="UP000252733"/>
    </source>
</evidence>
<dbReference type="CDD" id="cd09854">
    <property type="entry name" value="PIN_VapC-like"/>
    <property type="match status" value="1"/>
</dbReference>